<dbReference type="GO" id="GO:0005739">
    <property type="term" value="C:mitochondrion"/>
    <property type="evidence" value="ECO:0007669"/>
    <property type="project" value="TreeGrafter"/>
</dbReference>
<evidence type="ECO:0000256" key="7">
    <source>
        <dbReference type="ARBA" id="ARBA00023136"/>
    </source>
</evidence>
<geneLocation type="mitochondrion" evidence="11"/>
<proteinExistence type="inferred from homology"/>
<feature type="transmembrane region" description="Helical" evidence="9">
    <location>
        <begin position="6"/>
        <end position="22"/>
    </location>
</feature>
<organism evidence="11">
    <name type="scientific">Pallisentis celatus</name>
    <name type="common">Thorny-headed worm</name>
    <name type="synonym">Neosentis celatus</name>
    <dbReference type="NCBI Taxonomy" id="935648"/>
    <lineage>
        <taxon>Eukaryota</taxon>
        <taxon>Metazoa</taxon>
        <taxon>Spiralia</taxon>
        <taxon>Lophotrochozoa</taxon>
        <taxon>Acanthocephala</taxon>
        <taxon>Eoacanthocephala</taxon>
        <taxon>Gyracanthocephala</taxon>
        <taxon>Quadrigyridae</taxon>
        <taxon>Pallisentis</taxon>
    </lineage>
</organism>
<name>V5IXA7_PALCE</name>
<protein>
    <recommendedName>
        <fullName evidence="3 8">Cytochrome c oxidase subunit 3</fullName>
    </recommendedName>
</protein>
<evidence type="ECO:0000256" key="1">
    <source>
        <dbReference type="ARBA" id="ARBA00004141"/>
    </source>
</evidence>
<feature type="transmembrane region" description="Helical" evidence="9">
    <location>
        <begin position="106"/>
        <end position="129"/>
    </location>
</feature>
<dbReference type="PANTHER" id="PTHR11403:SF7">
    <property type="entry name" value="CYTOCHROME C OXIDASE SUBUNIT 3"/>
    <property type="match status" value="1"/>
</dbReference>
<dbReference type="GO" id="GO:0004129">
    <property type="term" value="F:cytochrome-c oxidase activity"/>
    <property type="evidence" value="ECO:0007669"/>
    <property type="project" value="InterPro"/>
</dbReference>
<sequence length="234" mass="25466">MVLSVLPLMFVLGVFMVLGFVLTGSKVMIGLGLVVVVLTGLGWLSDLNSDQVRWNEVGYVTPWGMLLFIGSELMLFLGVLGTSLFLESVGSVELGWVNFSMSGFGLDFMGVGLFGSVILLSSGVTMTWAHGGLLGGSGFTMMSGLVLTTLLGGLFMLVMWAEWVELILSWDWGRGGSVFFVTTALHGSHVTIGLFVIILVIFNLSQWGLECIEFSLVEASMWYWHFVDLVWLGV</sequence>
<reference evidence="11" key="2">
    <citation type="journal article" date="2013" name="Folia Parasitol.">
        <title>The complete mitochondrial genome of Pallisentis celatus (Acanthocephala) with phylogenetic analysis of acanthocephalans and rotifers.</title>
        <authorList>
            <person name="Pan T.S."/>
            <person name="Nie P."/>
        </authorList>
    </citation>
    <scope>NUCLEOTIDE SEQUENCE</scope>
</reference>
<keyword evidence="7 9" id="KW-0472">Membrane</keyword>
<keyword evidence="6 9" id="KW-1133">Transmembrane helix</keyword>
<dbReference type="SUPFAM" id="SSF81452">
    <property type="entry name" value="Cytochrome c oxidase subunit III-like"/>
    <property type="match status" value="1"/>
</dbReference>
<evidence type="ECO:0000256" key="8">
    <source>
        <dbReference type="RuleBase" id="RU003375"/>
    </source>
</evidence>
<comment type="function">
    <text evidence="8">Component of the cytochrome c oxidase, the last enzyme in the mitochondrial electron transport chain which drives oxidative phosphorylation. The respiratory chain contains 3 multisubunit complexes succinate dehydrogenase (complex II, CII), ubiquinol-cytochrome c oxidoreductase (cytochrome b-c1 complex, complex III, CIII) and cytochrome c oxidase (complex IV, CIV), that cooperate to transfer electrons derived from NADH and succinate to molecular oxygen, creating an electrochemical gradient over the inner membrane that drives transmembrane transport and the ATP synthase. Cytochrome c oxidase is the component of the respiratory chain that catalyzes the reduction of oxygen to water. Electrons originating from reduced cytochrome c in the intermembrane space (IMS) are transferred via the dinuclear copper A center (CU(A)) of subunit 2 and heme A of subunit 1 to the active site in subunit 1, a binuclear center (BNC) formed by heme A3 and copper B (CU(B)). The BNC reduces molecular oxygen to 2 water molecules using 4 electrons from cytochrome c in the IMS and 4 protons from the mitochondrial matrix.</text>
</comment>
<feature type="domain" description="Heme-copper oxidase subunit III family profile" evidence="10">
    <location>
        <begin position="1"/>
        <end position="234"/>
    </location>
</feature>
<keyword evidence="5" id="KW-1278">Translocase</keyword>
<dbReference type="Gene3D" id="1.20.120.80">
    <property type="entry name" value="Cytochrome c oxidase, subunit III, four-helix bundle"/>
    <property type="match status" value="1"/>
</dbReference>
<dbReference type="InterPro" id="IPR024791">
    <property type="entry name" value="Cyt_c/ubiquinol_Oxase_su3"/>
</dbReference>
<dbReference type="AlphaFoldDB" id="V5IXA7"/>
<dbReference type="GO" id="GO:0006123">
    <property type="term" value="P:mitochondrial electron transport, cytochrome c to oxygen"/>
    <property type="evidence" value="ECO:0007669"/>
    <property type="project" value="TreeGrafter"/>
</dbReference>
<evidence type="ECO:0000256" key="6">
    <source>
        <dbReference type="ARBA" id="ARBA00022989"/>
    </source>
</evidence>
<feature type="transmembrane region" description="Helical" evidence="9">
    <location>
        <begin position="176"/>
        <end position="202"/>
    </location>
</feature>
<comment type="similarity">
    <text evidence="2 8">Belongs to the cytochrome c oxidase subunit 3 family.</text>
</comment>
<evidence type="ECO:0000259" key="10">
    <source>
        <dbReference type="PROSITE" id="PS50253"/>
    </source>
</evidence>
<dbReference type="PROSITE" id="PS50253">
    <property type="entry name" value="COX3"/>
    <property type="match status" value="1"/>
</dbReference>
<evidence type="ECO:0000256" key="9">
    <source>
        <dbReference type="SAM" id="Phobius"/>
    </source>
</evidence>
<evidence type="ECO:0000256" key="3">
    <source>
        <dbReference type="ARBA" id="ARBA00015944"/>
    </source>
</evidence>
<dbReference type="GeneID" id="17727842"/>
<dbReference type="InterPro" id="IPR000298">
    <property type="entry name" value="Cyt_c_oxidase-like_su3"/>
</dbReference>
<keyword evidence="8 11" id="KW-0496">Mitochondrion</keyword>
<feature type="transmembrane region" description="Helical" evidence="9">
    <location>
        <begin position="27"/>
        <end position="45"/>
    </location>
</feature>
<dbReference type="RefSeq" id="YP_008854350.1">
    <property type="nucleotide sequence ID" value="NC_022921.1"/>
</dbReference>
<dbReference type="PANTHER" id="PTHR11403">
    <property type="entry name" value="CYTOCHROME C OXIDASE SUBUNIT III"/>
    <property type="match status" value="1"/>
</dbReference>
<evidence type="ECO:0000256" key="4">
    <source>
        <dbReference type="ARBA" id="ARBA00022692"/>
    </source>
</evidence>
<dbReference type="InterPro" id="IPR013833">
    <property type="entry name" value="Cyt_c_oxidase_su3_a-hlx"/>
</dbReference>
<evidence type="ECO:0000256" key="5">
    <source>
        <dbReference type="ARBA" id="ARBA00022967"/>
    </source>
</evidence>
<evidence type="ECO:0000313" key="11">
    <source>
        <dbReference type="EMBL" id="AFK50142.1"/>
    </source>
</evidence>
<keyword evidence="4 8" id="KW-0812">Transmembrane</keyword>
<reference evidence="11" key="1">
    <citation type="submission" date="2012-04" db="EMBL/GenBank/DDBJ databases">
        <authorList>
            <person name="Pan T."/>
        </authorList>
    </citation>
    <scope>NUCLEOTIDE SEQUENCE</scope>
</reference>
<feature type="transmembrane region" description="Helical" evidence="9">
    <location>
        <begin position="141"/>
        <end position="164"/>
    </location>
</feature>
<feature type="transmembrane region" description="Helical" evidence="9">
    <location>
        <begin position="65"/>
        <end position="86"/>
    </location>
</feature>
<comment type="subcellular location">
    <subcellularLocation>
        <location evidence="1">Membrane</location>
        <topology evidence="1">Multi-pass membrane protein</topology>
    </subcellularLocation>
</comment>
<dbReference type="CTD" id="4514"/>
<dbReference type="EMBL" id="JQ943583">
    <property type="protein sequence ID" value="AFK50142.1"/>
    <property type="molecule type" value="Genomic_DNA"/>
</dbReference>
<evidence type="ECO:0000256" key="2">
    <source>
        <dbReference type="ARBA" id="ARBA00010581"/>
    </source>
</evidence>
<accession>V5IXA7</accession>
<gene>
    <name evidence="11" type="primary">COX3</name>
</gene>
<dbReference type="Pfam" id="PF00510">
    <property type="entry name" value="COX3"/>
    <property type="match status" value="1"/>
</dbReference>
<dbReference type="InterPro" id="IPR035973">
    <property type="entry name" value="Cyt_c_oxidase_su3-like_sf"/>
</dbReference>
<dbReference type="GO" id="GO:0016020">
    <property type="term" value="C:membrane"/>
    <property type="evidence" value="ECO:0007669"/>
    <property type="project" value="UniProtKB-SubCell"/>
</dbReference>